<dbReference type="Pfam" id="PF15238">
    <property type="entry name" value="TEADIR3"/>
    <property type="match status" value="1"/>
</dbReference>
<dbReference type="Gene3D" id="3.90.1750.10">
    <property type="entry name" value="Hect, E3 ligase catalytic domains"/>
    <property type="match status" value="1"/>
</dbReference>
<dbReference type="AlphaFoldDB" id="A0AAV2TAU2"/>
<dbReference type="SUPFAM" id="SSF51045">
    <property type="entry name" value="WW domain"/>
    <property type="match status" value="1"/>
</dbReference>
<feature type="compositionally biased region" description="Polar residues" evidence="1">
    <location>
        <begin position="516"/>
        <end position="534"/>
    </location>
</feature>
<protein>
    <recommendedName>
        <fullName evidence="2">WW domain-containing protein</fullName>
    </recommendedName>
</protein>
<feature type="compositionally biased region" description="Polar residues" evidence="1">
    <location>
        <begin position="348"/>
        <end position="358"/>
    </location>
</feature>
<evidence type="ECO:0000256" key="1">
    <source>
        <dbReference type="SAM" id="MobiDB-lite"/>
    </source>
</evidence>
<dbReference type="InterPro" id="IPR001202">
    <property type="entry name" value="WW_dom"/>
</dbReference>
<accession>A0AAV2TAU2</accession>
<proteinExistence type="predicted"/>
<dbReference type="PROSITE" id="PS50020">
    <property type="entry name" value="WW_DOMAIN_2"/>
    <property type="match status" value="1"/>
</dbReference>
<feature type="compositionally biased region" description="Low complexity" evidence="1">
    <location>
        <begin position="221"/>
        <end position="235"/>
    </location>
</feature>
<dbReference type="InterPro" id="IPR053819">
    <property type="entry name" value="TEADIR3_omega_loop"/>
</dbReference>
<feature type="domain" description="WW" evidence="2">
    <location>
        <begin position="144"/>
        <end position="177"/>
    </location>
</feature>
<sequence>MEGYDSRKTPNVRVTVLEDPNNSLQELFNPASQKQQVPLHQRKLPKSFFVPPTTNEPLPKDFVISHSKANSSPACLDVELCANITPNVPVHSHQKSLECAAKYNQGFNQEASFRDICPGGFLQTSRDTNAPPFICRRALGYAISDLPSGYDLAINENNQVYFLNHQTQDTTWFDPRIPEKYQKWGMTLEELQQVHINYARQFLCGSPPILPLCGAQVDRVSPTASSTPSAVSPSSGMHGQSRLSNAPSPSAQPNPSTLTPTLAVLCTASPVSSLPQNVPVGVSPSRMRISGQSAQASHRTHPAQLPHSHLHHAREQPPVTDVQHQRQHSHGQTAPTPPPTQTLVTHFRSCSQPVSMSTGRDRVSVSGLTTSNISGSSRPNNQPPISQLSGMAGGGLSTSSSLIGLSMASTPTGQLIGETPLQNAQIGSTTANSSSGQLVQGLECLRLNTSSGSITALGGSPQLLESQQQQQIQHAQFMLPTNTAIGTNTGGGGGGRFSGVPLTTSTAAATQHSHQGSMDSGVGQSLTGQSSASANQTPEHTVMLFCDPGVSECNTENMEGISYPNEELGCTAFNVFDNIDISDISA</sequence>
<feature type="region of interest" description="Disordered" evidence="1">
    <location>
        <begin position="273"/>
        <end position="396"/>
    </location>
</feature>
<dbReference type="SMART" id="SM00456">
    <property type="entry name" value="WW"/>
    <property type="match status" value="1"/>
</dbReference>
<evidence type="ECO:0000259" key="2">
    <source>
        <dbReference type="PROSITE" id="PS50020"/>
    </source>
</evidence>
<feature type="compositionally biased region" description="Low complexity" evidence="1">
    <location>
        <begin position="506"/>
        <end position="515"/>
    </location>
</feature>
<dbReference type="Gene3D" id="6.20.430.10">
    <property type="match status" value="1"/>
</dbReference>
<name>A0AAV2TAU2_CALDB</name>
<feature type="compositionally biased region" description="Low complexity" evidence="1">
    <location>
        <begin position="244"/>
        <end position="256"/>
    </location>
</feature>
<gene>
    <name evidence="3" type="ORF">CDAUBV1_LOCUS7097</name>
</gene>
<dbReference type="CDD" id="cd00201">
    <property type="entry name" value="WW"/>
    <property type="match status" value="1"/>
</dbReference>
<reference evidence="3" key="1">
    <citation type="submission" date="2024-06" db="EMBL/GenBank/DDBJ databases">
        <authorList>
            <person name="Liu X."/>
            <person name="Lenzi L."/>
            <person name="Haldenby T S."/>
            <person name="Uol C."/>
        </authorList>
    </citation>
    <scope>NUCLEOTIDE SEQUENCE</scope>
</reference>
<comment type="caution">
    <text evidence="3">The sequence shown here is derived from an EMBL/GenBank/DDBJ whole genome shotgun (WGS) entry which is preliminary data.</text>
</comment>
<evidence type="ECO:0000313" key="3">
    <source>
        <dbReference type="EMBL" id="CAL5133885.1"/>
    </source>
</evidence>
<dbReference type="Proteomes" id="UP001497525">
    <property type="component" value="Unassembled WGS sequence"/>
</dbReference>
<dbReference type="InterPro" id="IPR036020">
    <property type="entry name" value="WW_dom_sf"/>
</dbReference>
<dbReference type="EMBL" id="CAXLJL010000157">
    <property type="protein sequence ID" value="CAL5133885.1"/>
    <property type="molecule type" value="Genomic_DNA"/>
</dbReference>
<feature type="compositionally biased region" description="Polar residues" evidence="1">
    <location>
        <begin position="366"/>
        <end position="387"/>
    </location>
</feature>
<evidence type="ECO:0000313" key="4">
    <source>
        <dbReference type="Proteomes" id="UP001497525"/>
    </source>
</evidence>
<organism evidence="3 4">
    <name type="scientific">Calicophoron daubneyi</name>
    <name type="common">Rumen fluke</name>
    <name type="synonym">Paramphistomum daubneyi</name>
    <dbReference type="NCBI Taxonomy" id="300641"/>
    <lineage>
        <taxon>Eukaryota</taxon>
        <taxon>Metazoa</taxon>
        <taxon>Spiralia</taxon>
        <taxon>Lophotrochozoa</taxon>
        <taxon>Platyhelminthes</taxon>
        <taxon>Trematoda</taxon>
        <taxon>Digenea</taxon>
        <taxon>Plagiorchiida</taxon>
        <taxon>Pronocephalata</taxon>
        <taxon>Paramphistomoidea</taxon>
        <taxon>Paramphistomidae</taxon>
        <taxon>Calicophoron</taxon>
    </lineage>
</organism>
<feature type="region of interest" description="Disordered" evidence="1">
    <location>
        <begin position="506"/>
        <end position="534"/>
    </location>
</feature>
<feature type="region of interest" description="Disordered" evidence="1">
    <location>
        <begin position="221"/>
        <end position="258"/>
    </location>
</feature>